<feature type="transmembrane region" description="Helical" evidence="5">
    <location>
        <begin position="699"/>
        <end position="717"/>
    </location>
</feature>
<evidence type="ECO:0000256" key="4">
    <source>
        <dbReference type="ARBA" id="ARBA00023136"/>
    </source>
</evidence>
<keyword evidence="4 5" id="KW-0472">Membrane</keyword>
<feature type="transmembrane region" description="Helical" evidence="5">
    <location>
        <begin position="764"/>
        <end position="786"/>
    </location>
</feature>
<dbReference type="eggNOG" id="KOG4711">
    <property type="taxonomic scope" value="Eukaryota"/>
</dbReference>
<name>H8X213_CANO9</name>
<evidence type="ECO:0000313" key="8">
    <source>
        <dbReference type="EMBL" id="CCG22734.1"/>
    </source>
</evidence>
<evidence type="ECO:0000256" key="2">
    <source>
        <dbReference type="ARBA" id="ARBA00022692"/>
    </source>
</evidence>
<dbReference type="InterPro" id="IPR049453">
    <property type="entry name" value="Memb_transporter_dom"/>
</dbReference>
<sequence length="1002" mass="113755">MYGNTNDSTISSESARLMDPMELEVSSPSANNILDENDLFYKVRSDSSTPRKLINRQNSVILANTGERVHRSVTLTLPQDYDVSHESIPSYKPQSKFNQMLQMVKRIYFNEVFRSVFKCTMAYFLASLGVFDRSFDDFLGSTDSKHVIATVAVYFHPARTRGSMNQTLLFVIISIAFSITVSFGCRFISAVMYVGGKDEVSHIIDLIVSSVALGVVAFMKQKVNKQTFNTACSLACITIVSCIVKEGSASSGSIPTERIEATFKVVVTGCIISFACCYLIWPVSATKELQNTLNESYRNYSKLLLVLTRRFVAGEQLNAKDVALIDQLKKHVKSMESNLDETKYELCLVGKEAEWEYYKKLVRSTVSLARHLQALSSATRMQWSLLNNISEEKSTTTTLRSFSGDDFGSSSSLGQFNSTRTEVEETDMGSSLQLFDLFVYHLAPSIKSLVFTVRDVLNSLPIGKFVAAELNDSRNYQNALDSAIKMYQKRQVLSFEHIYNQESFTQNANFDFKADQEEVAACCGNFATLLSQFAGELLQCLKLFDKHHETRITPRSWSWIRLKRGKFTKDHTNDTSLHAALDDLRDQYGLKKEKPQFGSITERISYELWNRLKYLKRADVQFGIRVGLGAACLSLFAFIPDTKEIFENWRLEWALTVYCIMMNKSLGGTTMTVKWRIIGTFLGAFVAFSMWTIFEANVYVLAFTGILISIPSFYIILFWKQNNAFGRFILLTYNLTMLYSYSMLQKDAEDDFEGGENPIIGEIAFHRFAAVSIGIIWALTMATCFLPNSARSRLKNGLSILWLRLGVIWNSDPLEYNPETMELVGFKAEEGTNKILSECETLLKQAPVEFRLKGKFPTQTYAKLIKETSAIIDAFQNLDLLIKADPTLNSNEEYVLKYIEVERSEVEQRIFLVFYMIASAMKLGFSLPKKFASIEHAKDRMLYKLSEIRQQQGNGLVLQNDDFILLYSYILVASTISKQLDKMLVDIKDLLGEISEDKFRLV</sequence>
<dbReference type="RefSeq" id="XP_003868169.1">
    <property type="nucleotide sequence ID" value="XM_003868121.1"/>
</dbReference>
<proteinExistence type="predicted"/>
<feature type="transmembrane region" description="Helical" evidence="5">
    <location>
        <begin position="622"/>
        <end position="639"/>
    </location>
</feature>
<dbReference type="AlphaFoldDB" id="H8X213"/>
<feature type="transmembrane region" description="Helical" evidence="5">
    <location>
        <begin position="724"/>
        <end position="744"/>
    </location>
</feature>
<dbReference type="OrthoDB" id="68611at2759"/>
<feature type="domain" description="DUF2421" evidence="6">
    <location>
        <begin position="834"/>
        <end position="993"/>
    </location>
</feature>
<reference evidence="8 9" key="1">
    <citation type="journal article" date="2012" name="PLoS ONE">
        <title>Sequence and analysis of the genome of the pathogenic yeast Candida orthopsilosis.</title>
        <authorList>
            <person name="Riccombeni A."/>
            <person name="Vidanes G."/>
            <person name="Proux-Wera E."/>
            <person name="Wolfe K.H."/>
            <person name="Butler G."/>
        </authorList>
    </citation>
    <scope>NUCLEOTIDE SEQUENCE [LARGE SCALE GENOMIC DNA]</scope>
    <source>
        <strain evidence="8 9">Co 90-125</strain>
    </source>
</reference>
<dbReference type="InterPro" id="IPR052430">
    <property type="entry name" value="IVT-Associated"/>
</dbReference>
<gene>
    <name evidence="8" type="ORF">CORT_0B10300</name>
</gene>
<dbReference type="PANTHER" id="PTHR47804">
    <property type="entry name" value="60S RIBOSOMAL PROTEIN L19"/>
    <property type="match status" value="1"/>
</dbReference>
<comment type="subcellular location">
    <subcellularLocation>
        <location evidence="1">Membrane</location>
        <topology evidence="1">Multi-pass membrane protein</topology>
    </subcellularLocation>
</comment>
<keyword evidence="3 5" id="KW-1133">Transmembrane helix</keyword>
<dbReference type="EMBL" id="HE681720">
    <property type="protein sequence ID" value="CCG22734.1"/>
    <property type="molecule type" value="Genomic_DNA"/>
</dbReference>
<dbReference type="GeneID" id="14538955"/>
<feature type="transmembrane region" description="Helical" evidence="5">
    <location>
        <begin position="168"/>
        <end position="194"/>
    </location>
</feature>
<feature type="domain" description="Integral membrane bound transporter" evidence="7">
    <location>
        <begin position="644"/>
        <end position="780"/>
    </location>
</feature>
<evidence type="ECO:0000259" key="6">
    <source>
        <dbReference type="Pfam" id="PF10334"/>
    </source>
</evidence>
<dbReference type="Proteomes" id="UP000005018">
    <property type="component" value="Chromosome 2"/>
</dbReference>
<dbReference type="GO" id="GO:0016020">
    <property type="term" value="C:membrane"/>
    <property type="evidence" value="ECO:0007669"/>
    <property type="project" value="UniProtKB-SubCell"/>
</dbReference>
<evidence type="ECO:0000259" key="7">
    <source>
        <dbReference type="Pfam" id="PF13515"/>
    </source>
</evidence>
<evidence type="ECO:0000313" key="9">
    <source>
        <dbReference type="Proteomes" id="UP000005018"/>
    </source>
</evidence>
<keyword evidence="9" id="KW-1185">Reference proteome</keyword>
<dbReference type="Pfam" id="PF13515">
    <property type="entry name" value="FUSC_2"/>
    <property type="match status" value="1"/>
</dbReference>
<accession>H8X213</accession>
<evidence type="ECO:0000256" key="5">
    <source>
        <dbReference type="SAM" id="Phobius"/>
    </source>
</evidence>
<evidence type="ECO:0000256" key="3">
    <source>
        <dbReference type="ARBA" id="ARBA00022989"/>
    </source>
</evidence>
<dbReference type="PANTHER" id="PTHR47804:SF1">
    <property type="entry name" value="DUF2421 DOMAIN-CONTAINING PROTEIN"/>
    <property type="match status" value="1"/>
</dbReference>
<dbReference type="Pfam" id="PF10334">
    <property type="entry name" value="BRE4"/>
    <property type="match status" value="1"/>
</dbReference>
<organism evidence="8 9">
    <name type="scientific">Candida orthopsilosis (strain 90-125)</name>
    <name type="common">Yeast</name>
    <dbReference type="NCBI Taxonomy" id="1136231"/>
    <lineage>
        <taxon>Eukaryota</taxon>
        <taxon>Fungi</taxon>
        <taxon>Dikarya</taxon>
        <taxon>Ascomycota</taxon>
        <taxon>Saccharomycotina</taxon>
        <taxon>Pichiomycetes</taxon>
        <taxon>Debaryomycetaceae</taxon>
        <taxon>Candida/Lodderomyces clade</taxon>
        <taxon>Candida</taxon>
    </lineage>
</organism>
<dbReference type="HOGENOM" id="CLU_001127_0_0_1"/>
<evidence type="ECO:0000256" key="1">
    <source>
        <dbReference type="ARBA" id="ARBA00004141"/>
    </source>
</evidence>
<feature type="transmembrane region" description="Helical" evidence="5">
    <location>
        <begin position="200"/>
        <end position="219"/>
    </location>
</feature>
<dbReference type="KEGG" id="cot:CORT_0B10300"/>
<protein>
    <submittedName>
        <fullName evidence="8">Uncharacterized protein</fullName>
    </submittedName>
</protein>
<dbReference type="InterPro" id="IPR018820">
    <property type="entry name" value="BRE4-related_DUF2421"/>
</dbReference>
<keyword evidence="2 5" id="KW-0812">Transmembrane</keyword>
<feature type="transmembrane region" description="Helical" evidence="5">
    <location>
        <begin position="261"/>
        <end position="281"/>
    </location>
</feature>
<feature type="transmembrane region" description="Helical" evidence="5">
    <location>
        <begin position="675"/>
        <end position="693"/>
    </location>
</feature>